<protein>
    <submittedName>
        <fullName evidence="1">Uncharacterized protein</fullName>
    </submittedName>
</protein>
<reference evidence="1" key="1">
    <citation type="submission" date="2021-02" db="EMBL/GenBank/DDBJ databases">
        <authorList>
            <person name="Nowell W R."/>
        </authorList>
    </citation>
    <scope>NUCLEOTIDE SEQUENCE</scope>
</reference>
<proteinExistence type="predicted"/>
<dbReference type="EMBL" id="CAJOBI010361019">
    <property type="protein sequence ID" value="CAF5226180.1"/>
    <property type="molecule type" value="Genomic_DNA"/>
</dbReference>
<evidence type="ECO:0000313" key="1">
    <source>
        <dbReference type="EMBL" id="CAF5226180.1"/>
    </source>
</evidence>
<comment type="caution">
    <text evidence="1">The sequence shown here is derived from an EMBL/GenBank/DDBJ whole genome shotgun (WGS) entry which is preliminary data.</text>
</comment>
<evidence type="ECO:0000313" key="2">
    <source>
        <dbReference type="Proteomes" id="UP000676336"/>
    </source>
</evidence>
<accession>A0A8S3K8K0</accession>
<sequence length="80" mass="9321">MINKLKDLRLLVGGGTVSGTIREREAYSLLRNPNQFICDRLKLILEHKYVYLFNELHHRTVIINPVVFETSDDDEDAAEY</sequence>
<dbReference type="Proteomes" id="UP000676336">
    <property type="component" value="Unassembled WGS sequence"/>
</dbReference>
<gene>
    <name evidence="1" type="ORF">SMN809_LOCUS84671</name>
</gene>
<name>A0A8S3K8K0_9BILA</name>
<feature type="non-terminal residue" evidence="1">
    <location>
        <position position="80"/>
    </location>
</feature>
<dbReference type="AlphaFoldDB" id="A0A8S3K8K0"/>
<organism evidence="1 2">
    <name type="scientific">Rotaria magnacalcarata</name>
    <dbReference type="NCBI Taxonomy" id="392030"/>
    <lineage>
        <taxon>Eukaryota</taxon>
        <taxon>Metazoa</taxon>
        <taxon>Spiralia</taxon>
        <taxon>Gnathifera</taxon>
        <taxon>Rotifera</taxon>
        <taxon>Eurotatoria</taxon>
        <taxon>Bdelloidea</taxon>
        <taxon>Philodinida</taxon>
        <taxon>Philodinidae</taxon>
        <taxon>Rotaria</taxon>
    </lineage>
</organism>